<proteinExistence type="predicted"/>
<keyword evidence="2" id="KW-1185">Reference proteome</keyword>
<organism evidence="1 2">
    <name type="scientific">Reticulomyxa filosa</name>
    <dbReference type="NCBI Taxonomy" id="46433"/>
    <lineage>
        <taxon>Eukaryota</taxon>
        <taxon>Sar</taxon>
        <taxon>Rhizaria</taxon>
        <taxon>Retaria</taxon>
        <taxon>Foraminifera</taxon>
        <taxon>Monothalamids</taxon>
        <taxon>Reticulomyxidae</taxon>
        <taxon>Reticulomyxa</taxon>
    </lineage>
</organism>
<evidence type="ECO:0000313" key="2">
    <source>
        <dbReference type="Proteomes" id="UP000023152"/>
    </source>
</evidence>
<accession>X6MHS9</accession>
<feature type="non-terminal residue" evidence="1">
    <location>
        <position position="1"/>
    </location>
</feature>
<dbReference type="EMBL" id="ASPP01020629">
    <property type="protein sequence ID" value="ETO13404.1"/>
    <property type="molecule type" value="Genomic_DNA"/>
</dbReference>
<sequence length="304" mass="35130">QKQKHAWNVCKGMALLLSHMSKSCTFDIVAQCVAMLWSHLRQTSTLQYMCVVIQLMSLLPSFDRFIEILFREMSILQPKIEDNISSSSSLSFQMKLEFIYILCSQVISNKNFAYLLTNKFIFTKQDSFSSAPNQIAILNYIVPFYHCYLTDDVLLHADVTTDTTERADQLVVLRTLRKTADIWQDPTFLRQFSSLSQQYLSKALILMVRLVIARLQKLAGHAHVHNMQKEPTTTTTTGNKDSERHCFSLLVDRGQHTIPPLFTGIQAQSQLCAQDLDLLWKYFWKDGYAQLNITPLIELYCKYF</sequence>
<name>X6MHS9_RETFI</name>
<gene>
    <name evidence="1" type="ORF">RFI_23971</name>
</gene>
<protein>
    <submittedName>
        <fullName evidence="1">Uncharacterized protein</fullName>
    </submittedName>
</protein>
<evidence type="ECO:0000313" key="1">
    <source>
        <dbReference type="EMBL" id="ETO13404.1"/>
    </source>
</evidence>
<reference evidence="1 2" key="1">
    <citation type="journal article" date="2013" name="Curr. Biol.">
        <title>The Genome of the Foraminiferan Reticulomyxa filosa.</title>
        <authorList>
            <person name="Glockner G."/>
            <person name="Hulsmann N."/>
            <person name="Schleicher M."/>
            <person name="Noegel A.A."/>
            <person name="Eichinger L."/>
            <person name="Gallinger C."/>
            <person name="Pawlowski J."/>
            <person name="Sierra R."/>
            <person name="Euteneuer U."/>
            <person name="Pillet L."/>
            <person name="Moustafa A."/>
            <person name="Platzer M."/>
            <person name="Groth M."/>
            <person name="Szafranski K."/>
            <person name="Schliwa M."/>
        </authorList>
    </citation>
    <scope>NUCLEOTIDE SEQUENCE [LARGE SCALE GENOMIC DNA]</scope>
</reference>
<comment type="caution">
    <text evidence="1">The sequence shown here is derived from an EMBL/GenBank/DDBJ whole genome shotgun (WGS) entry which is preliminary data.</text>
</comment>
<feature type="non-terminal residue" evidence="1">
    <location>
        <position position="304"/>
    </location>
</feature>
<dbReference type="AlphaFoldDB" id="X6MHS9"/>
<dbReference type="Proteomes" id="UP000023152">
    <property type="component" value="Unassembled WGS sequence"/>
</dbReference>